<reference evidence="1 4" key="2">
    <citation type="submission" date="2019-07" db="EMBL/GenBank/DDBJ databases">
        <title>Whole genome shotgun sequence of Myxococcus fulvus NBRC 100333.</title>
        <authorList>
            <person name="Hosoyama A."/>
            <person name="Uohara A."/>
            <person name="Ohji S."/>
            <person name="Ichikawa N."/>
        </authorList>
    </citation>
    <scope>NUCLEOTIDE SEQUENCE [LARGE SCALE GENOMIC DNA]</scope>
    <source>
        <strain evidence="1 4">NBRC 100333</strain>
    </source>
</reference>
<dbReference type="AlphaFoldDB" id="A0A511TD94"/>
<dbReference type="RefSeq" id="WP_143097477.1">
    <property type="nucleotide sequence ID" value="NZ_BJXR01000046.1"/>
</dbReference>
<dbReference type="SUPFAM" id="SSF56112">
    <property type="entry name" value="Protein kinase-like (PK-like)"/>
    <property type="match status" value="1"/>
</dbReference>
<dbReference type="Proteomes" id="UP000321514">
    <property type="component" value="Unassembled WGS sequence"/>
</dbReference>
<gene>
    <name evidence="1" type="ORF">MFU01_64090</name>
    <name evidence="2" type="ORF">SAMN05443572_114220</name>
</gene>
<evidence type="ECO:0000313" key="1">
    <source>
        <dbReference type="EMBL" id="GEN11372.1"/>
    </source>
</evidence>
<keyword evidence="3" id="KW-1185">Reference proteome</keyword>
<evidence type="ECO:0000313" key="2">
    <source>
        <dbReference type="EMBL" id="SEU39891.1"/>
    </source>
</evidence>
<organism evidence="1 4">
    <name type="scientific">Myxococcus fulvus</name>
    <dbReference type="NCBI Taxonomy" id="33"/>
    <lineage>
        <taxon>Bacteria</taxon>
        <taxon>Pseudomonadati</taxon>
        <taxon>Myxococcota</taxon>
        <taxon>Myxococcia</taxon>
        <taxon>Myxococcales</taxon>
        <taxon>Cystobacterineae</taxon>
        <taxon>Myxococcaceae</taxon>
        <taxon>Myxococcus</taxon>
    </lineage>
</organism>
<dbReference type="EMBL" id="BJXR01000046">
    <property type="protein sequence ID" value="GEN11372.1"/>
    <property type="molecule type" value="Genomic_DNA"/>
</dbReference>
<dbReference type="EMBL" id="FOIB01000014">
    <property type="protein sequence ID" value="SEU39891.1"/>
    <property type="molecule type" value="Genomic_DNA"/>
</dbReference>
<dbReference type="STRING" id="1334629.MFUL124B02_00215"/>
<accession>A0A511TD94</accession>
<dbReference type="InterPro" id="IPR011009">
    <property type="entry name" value="Kinase-like_dom_sf"/>
</dbReference>
<evidence type="ECO:0000313" key="3">
    <source>
        <dbReference type="Proteomes" id="UP000183760"/>
    </source>
</evidence>
<dbReference type="Proteomes" id="UP000183760">
    <property type="component" value="Unassembled WGS sequence"/>
</dbReference>
<proteinExistence type="predicted"/>
<comment type="caution">
    <text evidence="1">The sequence shown here is derived from an EMBL/GenBank/DDBJ whole genome shotgun (WGS) entry which is preliminary data.</text>
</comment>
<evidence type="ECO:0000313" key="4">
    <source>
        <dbReference type="Proteomes" id="UP000321514"/>
    </source>
</evidence>
<reference evidence="2 3" key="1">
    <citation type="submission" date="2016-10" db="EMBL/GenBank/DDBJ databases">
        <authorList>
            <person name="Varghese N."/>
            <person name="Submissions S."/>
        </authorList>
    </citation>
    <scope>NUCLEOTIDE SEQUENCE [LARGE SCALE GENOMIC DNA]</scope>
    <source>
        <strain evidence="2 3">DSM 16525</strain>
    </source>
</reference>
<name>A0A511TD94_MYXFU</name>
<sequence length="350" mass="39396">MRGPVSEGDWRGVVRDVRVTGHRVTKRATHGRDKLLREVAWLKALPPKAVGYFPRVLEVRTGEGWAEYDMDFCPWPDMSRVLVDGTLTVDEAISGTRSLLGFAFDVLYADHHRPAPEDFFHVSYVDKFWRRASAGRGMSERFDRLCSAEQLDIHGRVYPSAASLMRELQRDTVLLARLRPPCLGRFHGDFKYDNVLFEPATGRFLLLDPRGSTVTGDSDSDYMEDLAKLRTCTRGLYDLVRAGAARVSEGEGRISWEWASWAGPALQRFSALDAWLVDELSVKARARRDADWRVRLDVLMPLLLLANAPFQLAPVNPRTEDIALVLHATGVRLLAEALELHGTRDLGVSP</sequence>
<protein>
    <submittedName>
        <fullName evidence="2">Phosphotransferase enzyme family protein</fullName>
    </submittedName>
</protein>
<dbReference type="OrthoDB" id="9788272at2"/>